<evidence type="ECO:0000259" key="2">
    <source>
        <dbReference type="PROSITE" id="PS50863"/>
    </source>
</evidence>
<evidence type="ECO:0000256" key="1">
    <source>
        <dbReference type="SAM" id="Phobius"/>
    </source>
</evidence>
<dbReference type="AlphaFoldDB" id="A0AAF0TDJ9"/>
<evidence type="ECO:0000313" key="4">
    <source>
        <dbReference type="Proteomes" id="UP001234989"/>
    </source>
</evidence>
<gene>
    <name evidence="3" type="ORF">MTR67_008391</name>
</gene>
<dbReference type="PROSITE" id="PS50863">
    <property type="entry name" value="B3"/>
    <property type="match status" value="1"/>
</dbReference>
<organism evidence="3 4">
    <name type="scientific">Solanum verrucosum</name>
    <dbReference type="NCBI Taxonomy" id="315347"/>
    <lineage>
        <taxon>Eukaryota</taxon>
        <taxon>Viridiplantae</taxon>
        <taxon>Streptophyta</taxon>
        <taxon>Embryophyta</taxon>
        <taxon>Tracheophyta</taxon>
        <taxon>Spermatophyta</taxon>
        <taxon>Magnoliopsida</taxon>
        <taxon>eudicotyledons</taxon>
        <taxon>Gunneridae</taxon>
        <taxon>Pentapetalae</taxon>
        <taxon>asterids</taxon>
        <taxon>lamiids</taxon>
        <taxon>Solanales</taxon>
        <taxon>Solanaceae</taxon>
        <taxon>Solanoideae</taxon>
        <taxon>Solaneae</taxon>
        <taxon>Solanum</taxon>
    </lineage>
</organism>
<keyword evidence="1" id="KW-0812">Transmembrane</keyword>
<feature type="domain" description="TF-B3" evidence="2">
    <location>
        <begin position="1"/>
        <end position="39"/>
    </location>
</feature>
<reference evidence="3" key="1">
    <citation type="submission" date="2023-08" db="EMBL/GenBank/DDBJ databases">
        <title>A de novo genome assembly of Solanum verrucosum Schlechtendal, a Mexican diploid species geographically isolated from the other diploid A-genome species in potato relatives.</title>
        <authorList>
            <person name="Hosaka K."/>
        </authorList>
    </citation>
    <scope>NUCLEOTIDE SEQUENCE</scope>
    <source>
        <tissue evidence="3">Young leaves</tissue>
    </source>
</reference>
<keyword evidence="1" id="KW-1133">Transmembrane helix</keyword>
<dbReference type="EMBL" id="CP133613">
    <property type="protein sequence ID" value="WMV15006.1"/>
    <property type="molecule type" value="Genomic_DNA"/>
</dbReference>
<feature type="transmembrane region" description="Helical" evidence="1">
    <location>
        <begin position="46"/>
        <end position="65"/>
    </location>
</feature>
<dbReference type="Proteomes" id="UP001234989">
    <property type="component" value="Chromosome 2"/>
</dbReference>
<evidence type="ECO:0000313" key="3">
    <source>
        <dbReference type="EMBL" id="WMV15006.1"/>
    </source>
</evidence>
<dbReference type="InterPro" id="IPR003340">
    <property type="entry name" value="B3_DNA-bd"/>
</dbReference>
<dbReference type="GO" id="GO:0003677">
    <property type="term" value="F:DNA binding"/>
    <property type="evidence" value="ECO:0007669"/>
    <property type="project" value="InterPro"/>
</dbReference>
<name>A0AAF0TDJ9_SOLVR</name>
<keyword evidence="1" id="KW-0472">Membrane</keyword>
<protein>
    <recommendedName>
        <fullName evidence="2">TF-B3 domain-containing protein</fullName>
    </recommendedName>
</protein>
<sequence length="68" mass="7608">MLSSGWKEFVPENNLKIGSNINCNDSVDGSLEIGIDVDEQHLSLSLLHLQQILFLLIFFCSLPVLDFS</sequence>
<keyword evidence="4" id="KW-1185">Reference proteome</keyword>
<accession>A0AAF0TDJ9</accession>
<proteinExistence type="predicted"/>